<proteinExistence type="inferred from homology"/>
<keyword evidence="7" id="KW-0969">Cilium</keyword>
<comment type="subcellular location">
    <subcellularLocation>
        <location evidence="1">Bacterial flagellum basal body</location>
    </subcellularLocation>
</comment>
<dbReference type="InterPro" id="IPR006300">
    <property type="entry name" value="FlgB"/>
</dbReference>
<keyword evidence="8" id="KW-1185">Reference proteome</keyword>
<comment type="function">
    <text evidence="5">Structural component of flagellum, the bacterial motility apparatus. Part of the rod structure of flagellar basal body.</text>
</comment>
<dbReference type="STRING" id="1458425.SRAA_0489"/>
<dbReference type="NCBIfam" id="TIGR01396">
    <property type="entry name" value="FlgB"/>
    <property type="match status" value="1"/>
</dbReference>
<accession>A0A060NLI4</accession>
<dbReference type="GO" id="GO:0071978">
    <property type="term" value="P:bacterial-type flagellum-dependent swarming motility"/>
    <property type="evidence" value="ECO:0007669"/>
    <property type="project" value="TreeGrafter"/>
</dbReference>
<gene>
    <name evidence="7" type="ORF">SRAA_0489</name>
</gene>
<name>A0A060NLI4_9BURK</name>
<evidence type="ECO:0000256" key="2">
    <source>
        <dbReference type="ARBA" id="ARBA00009677"/>
    </source>
</evidence>
<dbReference type="KEGG" id="cbaa:SRAA_0489"/>
<reference evidence="7 8" key="1">
    <citation type="journal article" date="2014" name="Nat. Commun.">
        <title>Physiological and genomic features of highly alkaliphilic hydrogen-utilizing Betaproteobacteria from a continental serpentinizing site.</title>
        <authorList>
            <person name="Suzuki S."/>
            <person name="Kuenen J.G."/>
            <person name="Schipper K."/>
            <person name="van der Velde S."/>
            <person name="Ishii S."/>
            <person name="Wu A."/>
            <person name="Sorokin D.Y."/>
            <person name="Tenney A."/>
            <person name="Meng X.Y."/>
            <person name="Morrill P.L."/>
            <person name="Kamagata Y."/>
            <person name="Muyzer G."/>
            <person name="Nealson K.H."/>
        </authorList>
    </citation>
    <scope>NUCLEOTIDE SEQUENCE [LARGE SCALE GENOMIC DNA]</scope>
    <source>
        <strain evidence="7 8">A1</strain>
    </source>
</reference>
<dbReference type="GO" id="GO:0030694">
    <property type="term" value="C:bacterial-type flagellum basal body, rod"/>
    <property type="evidence" value="ECO:0007669"/>
    <property type="project" value="InterPro"/>
</dbReference>
<dbReference type="Proteomes" id="UP000067461">
    <property type="component" value="Chromosome"/>
</dbReference>
<evidence type="ECO:0000256" key="4">
    <source>
        <dbReference type="ARBA" id="ARBA00023143"/>
    </source>
</evidence>
<evidence type="ECO:0000313" key="8">
    <source>
        <dbReference type="Proteomes" id="UP000067461"/>
    </source>
</evidence>
<keyword evidence="7" id="KW-0966">Cell projection</keyword>
<dbReference type="EMBL" id="AP014568">
    <property type="protein sequence ID" value="BAO80343.1"/>
    <property type="molecule type" value="Genomic_DNA"/>
</dbReference>
<organism evidence="7 8">
    <name type="scientific">Serpentinimonas raichei</name>
    <dbReference type="NCBI Taxonomy" id="1458425"/>
    <lineage>
        <taxon>Bacteria</taxon>
        <taxon>Pseudomonadati</taxon>
        <taxon>Pseudomonadota</taxon>
        <taxon>Betaproteobacteria</taxon>
        <taxon>Burkholderiales</taxon>
        <taxon>Comamonadaceae</taxon>
        <taxon>Serpentinimonas</taxon>
    </lineage>
</organism>
<evidence type="ECO:0000313" key="7">
    <source>
        <dbReference type="EMBL" id="BAO80343.1"/>
    </source>
</evidence>
<dbReference type="PANTHER" id="PTHR30435">
    <property type="entry name" value="FLAGELLAR PROTEIN"/>
    <property type="match status" value="1"/>
</dbReference>
<protein>
    <recommendedName>
        <fullName evidence="3">Flagellar basal body rod protein FlgB</fullName>
    </recommendedName>
</protein>
<evidence type="ECO:0000256" key="3">
    <source>
        <dbReference type="ARBA" id="ARBA00014376"/>
    </source>
</evidence>
<sequence>MVQLFRAWIGLKFSTIAASGAIGFVPPALPHQERSVFEHLTRRMEFFSDVLQLRAHRQQVLASNIANADTPGFVARDFDFKQALGNVQARGSELRAGAMPVLGGGDARHLRTSAALGDVADRNRVQYSVQTQPSLDGNSVDMDQQRANFMHNAVQYESTLRFINGHVRTMLSAIQGQ</sequence>
<dbReference type="InterPro" id="IPR001444">
    <property type="entry name" value="Flag_bb_rod_N"/>
</dbReference>
<keyword evidence="7" id="KW-0282">Flagellum</keyword>
<dbReference type="AlphaFoldDB" id="A0A060NLI4"/>
<evidence type="ECO:0000256" key="1">
    <source>
        <dbReference type="ARBA" id="ARBA00004117"/>
    </source>
</evidence>
<comment type="similarity">
    <text evidence="2">Belongs to the flagella basal body rod proteins family.</text>
</comment>
<dbReference type="Pfam" id="PF00460">
    <property type="entry name" value="Flg_bb_rod"/>
    <property type="match status" value="1"/>
</dbReference>
<keyword evidence="4" id="KW-0975">Bacterial flagellum</keyword>
<dbReference type="HOGENOM" id="CLU_125463_1_0_4"/>
<evidence type="ECO:0000256" key="5">
    <source>
        <dbReference type="ARBA" id="ARBA00024934"/>
    </source>
</evidence>
<feature type="domain" description="Flagellar basal body rod protein N-terminal" evidence="6">
    <location>
        <begin position="51"/>
        <end position="73"/>
    </location>
</feature>
<dbReference type="PANTHER" id="PTHR30435:SF12">
    <property type="entry name" value="FLAGELLAR BASAL BODY ROD PROTEIN FLGB"/>
    <property type="match status" value="1"/>
</dbReference>
<evidence type="ECO:0000259" key="6">
    <source>
        <dbReference type="Pfam" id="PF00460"/>
    </source>
</evidence>